<dbReference type="PROSITE" id="PS51900">
    <property type="entry name" value="CB"/>
    <property type="match status" value="1"/>
</dbReference>
<dbReference type="PANTHER" id="PTHR30349">
    <property type="entry name" value="PHAGE INTEGRASE-RELATED"/>
    <property type="match status" value="1"/>
</dbReference>
<evidence type="ECO:0000256" key="6">
    <source>
        <dbReference type="ARBA" id="ARBA00023125"/>
    </source>
</evidence>
<dbReference type="Gene3D" id="1.10.443.10">
    <property type="entry name" value="Intergrase catalytic core"/>
    <property type="match status" value="1"/>
</dbReference>
<dbReference type="Pfam" id="PF02899">
    <property type="entry name" value="Phage_int_SAM_1"/>
    <property type="match status" value="1"/>
</dbReference>
<keyword evidence="7" id="KW-0233">DNA recombination</keyword>
<dbReference type="Gene3D" id="1.10.150.130">
    <property type="match status" value="1"/>
</dbReference>
<dbReference type="InterPro" id="IPR010998">
    <property type="entry name" value="Integrase_recombinase_N"/>
</dbReference>
<evidence type="ECO:0000256" key="5">
    <source>
        <dbReference type="ARBA" id="ARBA00022908"/>
    </source>
</evidence>
<keyword evidence="13" id="KW-1185">Reference proteome</keyword>
<evidence type="ECO:0000256" key="4">
    <source>
        <dbReference type="ARBA" id="ARBA00022829"/>
    </source>
</evidence>
<evidence type="ECO:0000259" key="11">
    <source>
        <dbReference type="PROSITE" id="PS51900"/>
    </source>
</evidence>
<evidence type="ECO:0000313" key="12">
    <source>
        <dbReference type="EMBL" id="MBF6358256.1"/>
    </source>
</evidence>
<evidence type="ECO:0000256" key="9">
    <source>
        <dbReference type="PROSITE-ProRule" id="PRU01248"/>
    </source>
</evidence>
<organism evidence="12 13">
    <name type="scientific">Nocardia higoensis</name>
    <dbReference type="NCBI Taxonomy" id="228599"/>
    <lineage>
        <taxon>Bacteria</taxon>
        <taxon>Bacillati</taxon>
        <taxon>Actinomycetota</taxon>
        <taxon>Actinomycetes</taxon>
        <taxon>Mycobacteriales</taxon>
        <taxon>Nocardiaceae</taxon>
        <taxon>Nocardia</taxon>
    </lineage>
</organism>
<dbReference type="PROSITE" id="PS51898">
    <property type="entry name" value="TYR_RECOMBINASE"/>
    <property type="match status" value="1"/>
</dbReference>
<keyword evidence="8" id="KW-0131">Cell cycle</keyword>
<dbReference type="Proteomes" id="UP000707731">
    <property type="component" value="Unassembled WGS sequence"/>
</dbReference>
<keyword evidence="4" id="KW-0159">Chromosome partition</keyword>
<dbReference type="InterPro" id="IPR013762">
    <property type="entry name" value="Integrase-like_cat_sf"/>
</dbReference>
<dbReference type="InterPro" id="IPR050090">
    <property type="entry name" value="Tyrosine_recombinase_XerCD"/>
</dbReference>
<comment type="caution">
    <text evidence="12">The sequence shown here is derived from an EMBL/GenBank/DDBJ whole genome shotgun (WGS) entry which is preliminary data.</text>
</comment>
<evidence type="ECO:0000256" key="3">
    <source>
        <dbReference type="ARBA" id="ARBA00022618"/>
    </source>
</evidence>
<keyword evidence="6 9" id="KW-0238">DNA-binding</keyword>
<dbReference type="RefSeq" id="WP_195005096.1">
    <property type="nucleotide sequence ID" value="NZ_JADLQN010000011.1"/>
</dbReference>
<dbReference type="Pfam" id="PF00589">
    <property type="entry name" value="Phage_integrase"/>
    <property type="match status" value="1"/>
</dbReference>
<evidence type="ECO:0000256" key="8">
    <source>
        <dbReference type="ARBA" id="ARBA00023306"/>
    </source>
</evidence>
<keyword evidence="5" id="KW-0229">DNA integration</keyword>
<keyword evidence="2" id="KW-0963">Cytoplasm</keyword>
<protein>
    <submittedName>
        <fullName evidence="12">Tyrosine-type recombinase/integrase</fullName>
    </submittedName>
</protein>
<dbReference type="InterPro" id="IPR011010">
    <property type="entry name" value="DNA_brk_join_enz"/>
</dbReference>
<evidence type="ECO:0000256" key="7">
    <source>
        <dbReference type="ARBA" id="ARBA00023172"/>
    </source>
</evidence>
<sequence>MGATTADIDDETTVPLAVHIDQFLTDLANANRPANTLRAYRGDLTGFAEHVDGDGGIDGVTVAAVRGFLSGIADLAPATRKRKRAAVAAFCRWAVRHDLLAANPMDKVDTITVPKTLPRPAAAADIAKVFAAICARRPRKDVALDVLRDRVLFETAYVCGARASEVCELHVEDFDLRLDDEHVRLHGKGGTVRTVLLDDRGYVAMVRLYLDRTGYTAGPMFRASINGRGGPLSYSAAHHRWSRYCASAGVDIDIHQLRHSHATELINAGVSIEVVRKRLGHASTETTQVYALLADQVADTEIRAARRRRAFRG</sequence>
<name>A0ABS0DIH2_9NOCA</name>
<reference evidence="12 13" key="1">
    <citation type="submission" date="2020-10" db="EMBL/GenBank/DDBJ databases">
        <title>Identification of Nocardia species via Next-generation sequencing and recognition of intraspecies genetic diversity.</title>
        <authorList>
            <person name="Li P."/>
            <person name="Li P."/>
            <person name="Lu B."/>
        </authorList>
    </citation>
    <scope>NUCLEOTIDE SEQUENCE [LARGE SCALE GENOMIC DNA]</scope>
    <source>
        <strain evidence="12 13">BJ06-0143</strain>
    </source>
</reference>
<dbReference type="EMBL" id="JADLQN010000011">
    <property type="protein sequence ID" value="MBF6358256.1"/>
    <property type="molecule type" value="Genomic_DNA"/>
</dbReference>
<keyword evidence="3" id="KW-0132">Cell division</keyword>
<evidence type="ECO:0000259" key="10">
    <source>
        <dbReference type="PROSITE" id="PS51898"/>
    </source>
</evidence>
<proteinExistence type="predicted"/>
<accession>A0ABS0DIH2</accession>
<feature type="domain" description="Core-binding (CB)" evidence="11">
    <location>
        <begin position="14"/>
        <end position="95"/>
    </location>
</feature>
<dbReference type="CDD" id="cd00397">
    <property type="entry name" value="DNA_BRE_C"/>
    <property type="match status" value="1"/>
</dbReference>
<evidence type="ECO:0000313" key="13">
    <source>
        <dbReference type="Proteomes" id="UP000707731"/>
    </source>
</evidence>
<comment type="subcellular location">
    <subcellularLocation>
        <location evidence="1">Cytoplasm</location>
    </subcellularLocation>
</comment>
<evidence type="ECO:0000256" key="1">
    <source>
        <dbReference type="ARBA" id="ARBA00004496"/>
    </source>
</evidence>
<feature type="domain" description="Tyr recombinase" evidence="10">
    <location>
        <begin position="116"/>
        <end position="307"/>
    </location>
</feature>
<dbReference type="PANTHER" id="PTHR30349:SF77">
    <property type="entry name" value="TYROSINE RECOMBINASE XERC"/>
    <property type="match status" value="1"/>
</dbReference>
<dbReference type="InterPro" id="IPR004107">
    <property type="entry name" value="Integrase_SAM-like_N"/>
</dbReference>
<evidence type="ECO:0000256" key="2">
    <source>
        <dbReference type="ARBA" id="ARBA00022490"/>
    </source>
</evidence>
<dbReference type="InterPro" id="IPR002104">
    <property type="entry name" value="Integrase_catalytic"/>
</dbReference>
<gene>
    <name evidence="12" type="ORF">IU449_27545</name>
</gene>
<dbReference type="SUPFAM" id="SSF56349">
    <property type="entry name" value="DNA breaking-rejoining enzymes"/>
    <property type="match status" value="1"/>
</dbReference>
<dbReference type="InterPro" id="IPR044068">
    <property type="entry name" value="CB"/>
</dbReference>